<keyword evidence="4" id="KW-1134">Transmembrane beta strand</keyword>
<comment type="caution">
    <text evidence="9">The sequence shown here is derived from an EMBL/GenBank/DDBJ whole genome shotgun (WGS) entry which is preliminary data.</text>
</comment>
<evidence type="ECO:0000256" key="7">
    <source>
        <dbReference type="ARBA" id="ARBA00023237"/>
    </source>
</evidence>
<evidence type="ECO:0000256" key="3">
    <source>
        <dbReference type="ARBA" id="ARBA00022448"/>
    </source>
</evidence>
<dbReference type="SUPFAM" id="SSF56954">
    <property type="entry name" value="Outer membrane efflux proteins (OEP)"/>
    <property type="match status" value="1"/>
</dbReference>
<dbReference type="EMBL" id="JBGOGF010000007">
    <property type="protein sequence ID" value="MFA1772412.1"/>
    <property type="molecule type" value="Genomic_DNA"/>
</dbReference>
<dbReference type="PANTHER" id="PTHR30026">
    <property type="entry name" value="OUTER MEMBRANE PROTEIN TOLC"/>
    <property type="match status" value="1"/>
</dbReference>
<evidence type="ECO:0000256" key="4">
    <source>
        <dbReference type="ARBA" id="ARBA00022452"/>
    </source>
</evidence>
<dbReference type="Gene3D" id="1.20.1600.10">
    <property type="entry name" value="Outer membrane efflux proteins (OEP)"/>
    <property type="match status" value="1"/>
</dbReference>
<comment type="subcellular location">
    <subcellularLocation>
        <location evidence="1">Cell outer membrane</location>
    </subcellularLocation>
</comment>
<feature type="chain" id="PRO_5046869450" evidence="8">
    <location>
        <begin position="22"/>
        <end position="493"/>
    </location>
</feature>
<evidence type="ECO:0000313" key="10">
    <source>
        <dbReference type="Proteomes" id="UP001570846"/>
    </source>
</evidence>
<keyword evidence="5" id="KW-0812">Transmembrane</keyword>
<evidence type="ECO:0000256" key="5">
    <source>
        <dbReference type="ARBA" id="ARBA00022692"/>
    </source>
</evidence>
<keyword evidence="6" id="KW-0472">Membrane</keyword>
<dbReference type="RefSeq" id="WP_225840879.1">
    <property type="nucleotide sequence ID" value="NZ_BMMG01000007.1"/>
</dbReference>
<keyword evidence="10" id="KW-1185">Reference proteome</keyword>
<gene>
    <name evidence="9" type="ORF">ACD591_14010</name>
</gene>
<dbReference type="InterPro" id="IPR051906">
    <property type="entry name" value="TolC-like"/>
</dbReference>
<name>A0ABV4RH80_9BACT</name>
<evidence type="ECO:0000256" key="6">
    <source>
        <dbReference type="ARBA" id="ARBA00023136"/>
    </source>
</evidence>
<dbReference type="Proteomes" id="UP001570846">
    <property type="component" value="Unassembled WGS sequence"/>
</dbReference>
<dbReference type="InterPro" id="IPR003423">
    <property type="entry name" value="OMP_efflux"/>
</dbReference>
<comment type="similarity">
    <text evidence="2">Belongs to the outer membrane factor (OMF) (TC 1.B.17) family.</text>
</comment>
<sequence length="493" mass="56042">MKSTLLYIVLISFLKMPVAQAQQSPQNAETARRLTLQETIDLALSSSTASKQAATNKTSSYWQYRTFKAAYRPHLSLTGTLPDFSRSIVPVIQPDGTTDFKAVSISNSEVGLSVRQAVGFTGGEIFITSQSQRFDDFNQRLRRYNSFPAIIGFSQPIFGFNQLAWDKKVEPLRFQESERQFLEDRETVATTATQRFFEVLLQQVNFEIASKNVENNQSLFRVAQEKHRLGRLSRNELLQLQLSLMNAQMAQAQAATDLKTMAMQFAAFVGLPQGEKVAVQAPVEVPTLEVKEQTALEQARLNRKERFQYERRVLQAQKDVAEARGKGGFNANLYATFGLTKNADNFQESYVRPENQQQVALGFNMPIVDWGRQKARVKTAEANLQLTQYTVEQEQTNFEQSVYTQVNQIELLQERLKITAAADSIGQERYDITKATFLVGRISITDLNIALQEKDQARRAYIAALQDFWVAYYRLRALTLYDFERGVPLLAEN</sequence>
<evidence type="ECO:0000256" key="2">
    <source>
        <dbReference type="ARBA" id="ARBA00007613"/>
    </source>
</evidence>
<keyword evidence="3" id="KW-0813">Transport</keyword>
<proteinExistence type="inferred from homology"/>
<feature type="signal peptide" evidence="8">
    <location>
        <begin position="1"/>
        <end position="21"/>
    </location>
</feature>
<evidence type="ECO:0000256" key="8">
    <source>
        <dbReference type="SAM" id="SignalP"/>
    </source>
</evidence>
<keyword evidence="8" id="KW-0732">Signal</keyword>
<organism evidence="9 10">
    <name type="scientific">Rufibacter glacialis</name>
    <dbReference type="NCBI Taxonomy" id="1259555"/>
    <lineage>
        <taxon>Bacteria</taxon>
        <taxon>Pseudomonadati</taxon>
        <taxon>Bacteroidota</taxon>
        <taxon>Cytophagia</taxon>
        <taxon>Cytophagales</taxon>
        <taxon>Hymenobacteraceae</taxon>
        <taxon>Rufibacter</taxon>
    </lineage>
</organism>
<reference evidence="9 10" key="1">
    <citation type="submission" date="2024-08" db="EMBL/GenBank/DDBJ databases">
        <authorList>
            <person name="Wei W."/>
        </authorList>
    </citation>
    <scope>NUCLEOTIDE SEQUENCE [LARGE SCALE GENOMIC DNA]</scope>
    <source>
        <strain evidence="9 10">XU2</strain>
    </source>
</reference>
<accession>A0ABV4RH80</accession>
<dbReference type="Pfam" id="PF02321">
    <property type="entry name" value="OEP"/>
    <property type="match status" value="2"/>
</dbReference>
<protein>
    <submittedName>
        <fullName evidence="9">TolC family protein</fullName>
    </submittedName>
</protein>
<dbReference type="PANTHER" id="PTHR30026:SF20">
    <property type="entry name" value="OUTER MEMBRANE PROTEIN TOLC"/>
    <property type="match status" value="1"/>
</dbReference>
<evidence type="ECO:0000313" key="9">
    <source>
        <dbReference type="EMBL" id="MFA1772412.1"/>
    </source>
</evidence>
<evidence type="ECO:0000256" key="1">
    <source>
        <dbReference type="ARBA" id="ARBA00004442"/>
    </source>
</evidence>
<keyword evidence="7" id="KW-0998">Cell outer membrane</keyword>